<dbReference type="AlphaFoldDB" id="A0A392SHA4"/>
<sequence length="47" mass="5016">RFTALTTRFPLNCASSINFSSDDSQLPDPTPSHSSPAATVLLPPPIF</sequence>
<protein>
    <submittedName>
        <fullName evidence="2">Uncharacterized protein</fullName>
    </submittedName>
</protein>
<comment type="caution">
    <text evidence="2">The sequence shown here is derived from an EMBL/GenBank/DDBJ whole genome shotgun (WGS) entry which is preliminary data.</text>
</comment>
<name>A0A392SHA4_9FABA</name>
<evidence type="ECO:0000313" key="2">
    <source>
        <dbReference type="EMBL" id="MCI48283.1"/>
    </source>
</evidence>
<organism evidence="2 3">
    <name type="scientific">Trifolium medium</name>
    <dbReference type="NCBI Taxonomy" id="97028"/>
    <lineage>
        <taxon>Eukaryota</taxon>
        <taxon>Viridiplantae</taxon>
        <taxon>Streptophyta</taxon>
        <taxon>Embryophyta</taxon>
        <taxon>Tracheophyta</taxon>
        <taxon>Spermatophyta</taxon>
        <taxon>Magnoliopsida</taxon>
        <taxon>eudicotyledons</taxon>
        <taxon>Gunneridae</taxon>
        <taxon>Pentapetalae</taxon>
        <taxon>rosids</taxon>
        <taxon>fabids</taxon>
        <taxon>Fabales</taxon>
        <taxon>Fabaceae</taxon>
        <taxon>Papilionoideae</taxon>
        <taxon>50 kb inversion clade</taxon>
        <taxon>NPAAA clade</taxon>
        <taxon>Hologalegina</taxon>
        <taxon>IRL clade</taxon>
        <taxon>Trifolieae</taxon>
        <taxon>Trifolium</taxon>
    </lineage>
</organism>
<feature type="region of interest" description="Disordered" evidence="1">
    <location>
        <begin position="18"/>
        <end position="47"/>
    </location>
</feature>
<dbReference type="Proteomes" id="UP000265520">
    <property type="component" value="Unassembled WGS sequence"/>
</dbReference>
<keyword evidence="3" id="KW-1185">Reference proteome</keyword>
<evidence type="ECO:0000256" key="1">
    <source>
        <dbReference type="SAM" id="MobiDB-lite"/>
    </source>
</evidence>
<dbReference type="EMBL" id="LXQA010384381">
    <property type="protein sequence ID" value="MCI48283.1"/>
    <property type="molecule type" value="Genomic_DNA"/>
</dbReference>
<accession>A0A392SHA4</accession>
<evidence type="ECO:0000313" key="3">
    <source>
        <dbReference type="Proteomes" id="UP000265520"/>
    </source>
</evidence>
<feature type="non-terminal residue" evidence="2">
    <location>
        <position position="1"/>
    </location>
</feature>
<reference evidence="2 3" key="1">
    <citation type="journal article" date="2018" name="Front. Plant Sci.">
        <title>Red Clover (Trifolium pratense) and Zigzag Clover (T. medium) - A Picture of Genomic Similarities and Differences.</title>
        <authorList>
            <person name="Dluhosova J."/>
            <person name="Istvanek J."/>
            <person name="Nedelnik J."/>
            <person name="Repkova J."/>
        </authorList>
    </citation>
    <scope>NUCLEOTIDE SEQUENCE [LARGE SCALE GENOMIC DNA]</scope>
    <source>
        <strain evidence="3">cv. 10/8</strain>
        <tissue evidence="2">Leaf</tissue>
    </source>
</reference>
<proteinExistence type="predicted"/>